<dbReference type="EMBL" id="JAHIBW010000012">
    <property type="protein sequence ID" value="KAG7306140.1"/>
    <property type="molecule type" value="Genomic_DNA"/>
</dbReference>
<feature type="domain" description="AB hydrolase-1" evidence="3">
    <location>
        <begin position="2"/>
        <end position="98"/>
    </location>
</feature>
<proteinExistence type="predicted"/>
<dbReference type="Gene3D" id="3.40.50.1820">
    <property type="entry name" value="alpha/beta hydrolase"/>
    <property type="match status" value="1"/>
</dbReference>
<evidence type="ECO:0000313" key="4">
    <source>
        <dbReference type="EMBL" id="KAG7306140.1"/>
    </source>
</evidence>
<keyword evidence="1" id="KW-0442">Lipid degradation</keyword>
<keyword evidence="2" id="KW-0443">Lipid metabolism</keyword>
<accession>A0ABQ7QM75</accession>
<dbReference type="Proteomes" id="UP000823941">
    <property type="component" value="Chromosome 12"/>
</dbReference>
<reference evidence="4 5" key="1">
    <citation type="submission" date="2021-06" db="EMBL/GenBank/DDBJ databases">
        <title>A haploid diamondback moth (Plutella xylostella L.) genome assembly resolves 31 chromosomes and identifies a diamide resistance mutation.</title>
        <authorList>
            <person name="Ward C.M."/>
            <person name="Perry K.D."/>
            <person name="Baker G."/>
            <person name="Powis K."/>
            <person name="Heckel D.G."/>
            <person name="Baxter S.W."/>
        </authorList>
    </citation>
    <scope>NUCLEOTIDE SEQUENCE [LARGE SCALE GENOMIC DNA]</scope>
    <source>
        <strain evidence="4 5">LV</strain>
        <tissue evidence="4">Single pupa</tissue>
    </source>
</reference>
<organism evidence="4 5">
    <name type="scientific">Plutella xylostella</name>
    <name type="common">Diamondback moth</name>
    <name type="synonym">Plutella maculipennis</name>
    <dbReference type="NCBI Taxonomy" id="51655"/>
    <lineage>
        <taxon>Eukaryota</taxon>
        <taxon>Metazoa</taxon>
        <taxon>Ecdysozoa</taxon>
        <taxon>Arthropoda</taxon>
        <taxon>Hexapoda</taxon>
        <taxon>Insecta</taxon>
        <taxon>Pterygota</taxon>
        <taxon>Neoptera</taxon>
        <taxon>Endopterygota</taxon>
        <taxon>Lepidoptera</taxon>
        <taxon>Glossata</taxon>
        <taxon>Ditrysia</taxon>
        <taxon>Yponomeutoidea</taxon>
        <taxon>Plutellidae</taxon>
        <taxon>Plutella</taxon>
    </lineage>
</organism>
<comment type="caution">
    <text evidence="4">The sequence shown here is derived from an EMBL/GenBank/DDBJ whole genome shotgun (WGS) entry which is preliminary data.</text>
</comment>
<sequence>MHGLLDSSDSFIIAGPEAGLAYRLADACHDVWCPNHRGNRYSRNHLTLNHEEDPEYWNFSYDEHGTRDLPAIVDYVLNNTAATSINYLGHSQGTTDLFILNSVRPEYNRKFNLAICLAPVAWLYHLFSPLLRLLAKYEREIGTALRAVGVYELLGRNQPIPDKLLELFCQYIPEVLCGSTFFLVTGVNPSNIRRDILRGIVGHYPSASSVKNLLHFAQAVNVNSFRRFDYESEGANMAVYGTRSPPEYNVTNVNVRVALLRGEGDFLVSMQDVDTLYSQLPNVIDYYVMPEKDWSHFDFVWGKRIPDQLLPKVFEYLDLYAA</sequence>
<evidence type="ECO:0000256" key="1">
    <source>
        <dbReference type="ARBA" id="ARBA00022963"/>
    </source>
</evidence>
<keyword evidence="5" id="KW-1185">Reference proteome</keyword>
<name>A0ABQ7QM75_PLUXY</name>
<dbReference type="Pfam" id="PF00561">
    <property type="entry name" value="Abhydrolase_1"/>
    <property type="match status" value="1"/>
</dbReference>
<dbReference type="SUPFAM" id="SSF53474">
    <property type="entry name" value="alpha/beta-Hydrolases"/>
    <property type="match status" value="1"/>
</dbReference>
<dbReference type="PANTHER" id="PTHR11005">
    <property type="entry name" value="LYSOSOMAL ACID LIPASE-RELATED"/>
    <property type="match status" value="1"/>
</dbReference>
<gene>
    <name evidence="4" type="ORF">JYU34_008732</name>
</gene>
<evidence type="ECO:0000259" key="3">
    <source>
        <dbReference type="Pfam" id="PF00561"/>
    </source>
</evidence>
<evidence type="ECO:0000313" key="5">
    <source>
        <dbReference type="Proteomes" id="UP000823941"/>
    </source>
</evidence>
<protein>
    <recommendedName>
        <fullName evidence="3">AB hydrolase-1 domain-containing protein</fullName>
    </recommendedName>
</protein>
<dbReference type="InterPro" id="IPR029058">
    <property type="entry name" value="AB_hydrolase_fold"/>
</dbReference>
<evidence type="ECO:0000256" key="2">
    <source>
        <dbReference type="ARBA" id="ARBA00023098"/>
    </source>
</evidence>
<dbReference type="InterPro" id="IPR000073">
    <property type="entry name" value="AB_hydrolase_1"/>
</dbReference>